<organism evidence="2 3">
    <name type="scientific">Anaerosporobacter mobilis DSM 15930</name>
    <dbReference type="NCBI Taxonomy" id="1120996"/>
    <lineage>
        <taxon>Bacteria</taxon>
        <taxon>Bacillati</taxon>
        <taxon>Bacillota</taxon>
        <taxon>Clostridia</taxon>
        <taxon>Lachnospirales</taxon>
        <taxon>Lachnospiraceae</taxon>
        <taxon>Anaerosporobacter</taxon>
    </lineage>
</organism>
<evidence type="ECO:0000313" key="3">
    <source>
        <dbReference type="Proteomes" id="UP000184038"/>
    </source>
</evidence>
<feature type="compositionally biased region" description="Polar residues" evidence="1">
    <location>
        <begin position="8"/>
        <end position="32"/>
    </location>
</feature>
<dbReference type="AlphaFoldDB" id="A0A1M7HG25"/>
<reference evidence="2 3" key="1">
    <citation type="submission" date="2016-11" db="EMBL/GenBank/DDBJ databases">
        <authorList>
            <person name="Jaros S."/>
            <person name="Januszkiewicz K."/>
            <person name="Wedrychowicz H."/>
        </authorList>
    </citation>
    <scope>NUCLEOTIDE SEQUENCE [LARGE SCALE GENOMIC DNA]</scope>
    <source>
        <strain evidence="2 3">DSM 15930</strain>
    </source>
</reference>
<accession>A0A1M7HG25</accession>
<dbReference type="EMBL" id="FRCP01000008">
    <property type="protein sequence ID" value="SHM27491.1"/>
    <property type="molecule type" value="Genomic_DNA"/>
</dbReference>
<dbReference type="STRING" id="1120996.SAMN02746066_01352"/>
<keyword evidence="3" id="KW-1185">Reference proteome</keyword>
<dbReference type="RefSeq" id="WP_073285064.1">
    <property type="nucleotide sequence ID" value="NZ_FRCP01000008.1"/>
</dbReference>
<sequence>MKQFNKGKGSSSQGNAKTWQGKSSQGKTSQIKIVQGKPEKGKPAQGKTLTNWDSYITKEAGIGKASSGKTDKKNTVKTKTKSIGVKKIDKGSKGNSKVVAVKRPVTMHLFYMATEEYTCKQIVAPVVEEKGMEIQVWPELGIASIEFGEASSIDFQECEIESFDSDSDLEFVKEHGIKVIYEVTMDEAHKAKAANCFLSMIQTNGGFFCTDSDDFAPIYNKEELEKWK</sequence>
<feature type="region of interest" description="Disordered" evidence="1">
    <location>
        <begin position="1"/>
        <end position="50"/>
    </location>
</feature>
<dbReference type="OrthoDB" id="2053647at2"/>
<proteinExistence type="predicted"/>
<evidence type="ECO:0000313" key="2">
    <source>
        <dbReference type="EMBL" id="SHM27491.1"/>
    </source>
</evidence>
<dbReference type="Proteomes" id="UP000184038">
    <property type="component" value="Unassembled WGS sequence"/>
</dbReference>
<protein>
    <submittedName>
        <fullName evidence="2">Uncharacterized protein</fullName>
    </submittedName>
</protein>
<name>A0A1M7HG25_9FIRM</name>
<gene>
    <name evidence="2" type="ORF">SAMN02746066_01352</name>
</gene>
<evidence type="ECO:0000256" key="1">
    <source>
        <dbReference type="SAM" id="MobiDB-lite"/>
    </source>
</evidence>